<dbReference type="AlphaFoldDB" id="A0A918A9M5"/>
<proteinExistence type="predicted"/>
<dbReference type="Proteomes" id="UP000660745">
    <property type="component" value="Unassembled WGS sequence"/>
</dbReference>
<sequence length="61" mass="6409">MLVEDEHGGVGLTAGLPDLTVRGDATGSRCTAGDLPSHMFHAGYRSAVSEPRFVPDPRVVC</sequence>
<dbReference type="EMBL" id="BMNK01000011">
    <property type="protein sequence ID" value="GGP12207.1"/>
    <property type="molecule type" value="Genomic_DNA"/>
</dbReference>
<reference evidence="1" key="1">
    <citation type="journal article" date="2014" name="Int. J. Syst. Evol. Microbiol.">
        <title>Complete genome sequence of Corynebacterium casei LMG S-19264T (=DSM 44701T), isolated from a smear-ripened cheese.</title>
        <authorList>
            <consortium name="US DOE Joint Genome Institute (JGI-PGF)"/>
            <person name="Walter F."/>
            <person name="Albersmeier A."/>
            <person name="Kalinowski J."/>
            <person name="Ruckert C."/>
        </authorList>
    </citation>
    <scope>NUCLEOTIDE SEQUENCE</scope>
    <source>
        <strain evidence="1">CGMCC 4.7430</strain>
    </source>
</reference>
<keyword evidence="2" id="KW-1185">Reference proteome</keyword>
<protein>
    <submittedName>
        <fullName evidence="1">Uncharacterized protein</fullName>
    </submittedName>
</protein>
<gene>
    <name evidence="1" type="ORF">GCM10012278_59040</name>
</gene>
<comment type="caution">
    <text evidence="1">The sequence shown here is derived from an EMBL/GenBank/DDBJ whole genome shotgun (WGS) entry which is preliminary data.</text>
</comment>
<evidence type="ECO:0000313" key="1">
    <source>
        <dbReference type="EMBL" id="GGP12207.1"/>
    </source>
</evidence>
<evidence type="ECO:0000313" key="2">
    <source>
        <dbReference type="Proteomes" id="UP000660745"/>
    </source>
</evidence>
<reference evidence="1" key="2">
    <citation type="submission" date="2020-09" db="EMBL/GenBank/DDBJ databases">
        <authorList>
            <person name="Sun Q."/>
            <person name="Zhou Y."/>
        </authorList>
    </citation>
    <scope>NUCLEOTIDE SEQUENCE</scope>
    <source>
        <strain evidence="1">CGMCC 4.7430</strain>
    </source>
</reference>
<accession>A0A918A9M5</accession>
<organism evidence="1 2">
    <name type="scientific">Nonomuraea glycinis</name>
    <dbReference type="NCBI Taxonomy" id="2047744"/>
    <lineage>
        <taxon>Bacteria</taxon>
        <taxon>Bacillati</taxon>
        <taxon>Actinomycetota</taxon>
        <taxon>Actinomycetes</taxon>
        <taxon>Streptosporangiales</taxon>
        <taxon>Streptosporangiaceae</taxon>
        <taxon>Nonomuraea</taxon>
    </lineage>
</organism>
<name>A0A918A9M5_9ACTN</name>